<dbReference type="RefSeq" id="WP_183616663.1">
    <property type="nucleotide sequence ID" value="NZ_JACIDY010000003.1"/>
</dbReference>
<comment type="caution">
    <text evidence="1">The sequence shown here is derived from an EMBL/GenBank/DDBJ whole genome shotgun (WGS) entry which is preliminary data.</text>
</comment>
<organism evidence="1 2">
    <name type="scientific">Novosphingobium fluoreni</name>
    <dbReference type="NCBI Taxonomy" id="1391222"/>
    <lineage>
        <taxon>Bacteria</taxon>
        <taxon>Pseudomonadati</taxon>
        <taxon>Pseudomonadota</taxon>
        <taxon>Alphaproteobacteria</taxon>
        <taxon>Sphingomonadales</taxon>
        <taxon>Sphingomonadaceae</taxon>
        <taxon>Novosphingobium</taxon>
    </lineage>
</organism>
<dbReference type="Proteomes" id="UP000561459">
    <property type="component" value="Unassembled WGS sequence"/>
</dbReference>
<evidence type="ECO:0000313" key="1">
    <source>
        <dbReference type="EMBL" id="MBB3939984.1"/>
    </source>
</evidence>
<proteinExistence type="predicted"/>
<name>A0A7W6C1L0_9SPHN</name>
<evidence type="ECO:0000313" key="2">
    <source>
        <dbReference type="Proteomes" id="UP000561459"/>
    </source>
</evidence>
<accession>A0A7W6C1L0</accession>
<keyword evidence="2" id="KW-1185">Reference proteome</keyword>
<gene>
    <name evidence="1" type="ORF">GGR39_001634</name>
</gene>
<protein>
    <submittedName>
        <fullName evidence="1">Uncharacterized protein</fullName>
    </submittedName>
</protein>
<sequence>MDEGSLIASLDRIEAALARVEACAQHTAGASAKAPDDDLERRHVALRGSVQAALARLDALLDERET</sequence>
<reference evidence="1 2" key="1">
    <citation type="submission" date="2020-08" db="EMBL/GenBank/DDBJ databases">
        <title>Genomic Encyclopedia of Type Strains, Phase IV (KMG-IV): sequencing the most valuable type-strain genomes for metagenomic binning, comparative biology and taxonomic classification.</title>
        <authorList>
            <person name="Goeker M."/>
        </authorList>
    </citation>
    <scope>NUCLEOTIDE SEQUENCE [LARGE SCALE GENOMIC DNA]</scope>
    <source>
        <strain evidence="1 2">DSM 27568</strain>
    </source>
</reference>
<dbReference type="AlphaFoldDB" id="A0A7W6C1L0"/>
<dbReference type="EMBL" id="JACIDY010000003">
    <property type="protein sequence ID" value="MBB3939984.1"/>
    <property type="molecule type" value="Genomic_DNA"/>
</dbReference>